<keyword evidence="1" id="KW-0808">Transferase</keyword>
<evidence type="ECO:0000256" key="4">
    <source>
        <dbReference type="ARBA" id="ARBA00022840"/>
    </source>
</evidence>
<accession>A0A1F7X1K9</accession>
<evidence type="ECO:0000313" key="8">
    <source>
        <dbReference type="Proteomes" id="UP000178735"/>
    </source>
</evidence>
<feature type="domain" description="Thiamin pyrophosphokinase thiamin-binding" evidence="6">
    <location>
        <begin position="161"/>
        <end position="221"/>
    </location>
</feature>
<gene>
    <name evidence="7" type="ORF">A2008_09660</name>
</gene>
<dbReference type="InterPro" id="IPR006282">
    <property type="entry name" value="Thi_PPkinase"/>
</dbReference>
<protein>
    <recommendedName>
        <fullName evidence="5">Thiamine diphosphokinase</fullName>
        <ecNumber evidence="5">2.7.6.2</ecNumber>
    </recommendedName>
</protein>
<dbReference type="GO" id="GO:0006772">
    <property type="term" value="P:thiamine metabolic process"/>
    <property type="evidence" value="ECO:0007669"/>
    <property type="project" value="UniProtKB-UniRule"/>
</dbReference>
<dbReference type="InterPro" id="IPR007373">
    <property type="entry name" value="Thiamin_PyroPKinase_B1-bd"/>
</dbReference>
<proteinExistence type="predicted"/>
<keyword evidence="3 7" id="KW-0418">Kinase</keyword>
<dbReference type="SUPFAM" id="SSF63999">
    <property type="entry name" value="Thiamin pyrophosphokinase, catalytic domain"/>
    <property type="match status" value="1"/>
</dbReference>
<keyword evidence="4" id="KW-0067">ATP-binding</keyword>
<dbReference type="STRING" id="1817813.A2008_09660"/>
<dbReference type="InterPro" id="IPR036371">
    <property type="entry name" value="TPK_B1-bd_sf"/>
</dbReference>
<dbReference type="PANTHER" id="PTHR41299:SF1">
    <property type="entry name" value="THIAMINE PYROPHOSPHOKINASE"/>
    <property type="match status" value="1"/>
</dbReference>
<dbReference type="EC" id="2.7.6.2" evidence="5"/>
<dbReference type="Pfam" id="PF04265">
    <property type="entry name" value="TPK_B1_binding"/>
    <property type="match status" value="1"/>
</dbReference>
<dbReference type="InterPro" id="IPR036759">
    <property type="entry name" value="TPK_catalytic_sf"/>
</dbReference>
<dbReference type="InterPro" id="IPR007371">
    <property type="entry name" value="TPK_catalytic"/>
</dbReference>
<dbReference type="AlphaFoldDB" id="A0A1F7X1K9"/>
<evidence type="ECO:0000313" key="7">
    <source>
        <dbReference type="EMBL" id="OGM08258.1"/>
    </source>
</evidence>
<dbReference type="InterPro" id="IPR053149">
    <property type="entry name" value="TPK"/>
</dbReference>
<dbReference type="Gene3D" id="3.40.50.10240">
    <property type="entry name" value="Thiamin pyrophosphokinase, catalytic domain"/>
    <property type="match status" value="1"/>
</dbReference>
<evidence type="ECO:0000256" key="3">
    <source>
        <dbReference type="ARBA" id="ARBA00022777"/>
    </source>
</evidence>
<evidence type="ECO:0000259" key="6">
    <source>
        <dbReference type="SMART" id="SM00983"/>
    </source>
</evidence>
<keyword evidence="2" id="KW-0547">Nucleotide-binding</keyword>
<organism evidence="7 8">
    <name type="scientific">Candidatus Wallbacteria bacterium GWC2_49_35</name>
    <dbReference type="NCBI Taxonomy" id="1817813"/>
    <lineage>
        <taxon>Bacteria</taxon>
        <taxon>Candidatus Walliibacteriota</taxon>
    </lineage>
</organism>
<dbReference type="GO" id="GO:0030975">
    <property type="term" value="F:thiamine binding"/>
    <property type="evidence" value="ECO:0007669"/>
    <property type="project" value="InterPro"/>
</dbReference>
<dbReference type="CDD" id="cd07995">
    <property type="entry name" value="TPK"/>
    <property type="match status" value="1"/>
</dbReference>
<dbReference type="Proteomes" id="UP000178735">
    <property type="component" value="Unassembled WGS sequence"/>
</dbReference>
<reference evidence="7 8" key="1">
    <citation type="journal article" date="2016" name="Nat. Commun.">
        <title>Thousands of microbial genomes shed light on interconnected biogeochemical processes in an aquifer system.</title>
        <authorList>
            <person name="Anantharaman K."/>
            <person name="Brown C.T."/>
            <person name="Hug L.A."/>
            <person name="Sharon I."/>
            <person name="Castelle C.J."/>
            <person name="Probst A.J."/>
            <person name="Thomas B.C."/>
            <person name="Singh A."/>
            <person name="Wilkins M.J."/>
            <person name="Karaoz U."/>
            <person name="Brodie E.L."/>
            <person name="Williams K.H."/>
            <person name="Hubbard S.S."/>
            <person name="Banfield J.F."/>
        </authorList>
    </citation>
    <scope>NUCLEOTIDE SEQUENCE [LARGE SCALE GENOMIC DNA]</scope>
</reference>
<sequence>MKCFMLLNSKKNLSFRNFVINSIEAALEKSGPRPRIICADSGAHLIFPELLADYLIGDFDSIEPEILAKLIKKGIDVIKHPREKDFTDFHLALDFALSLKPGPSEIIVFGGLSGRLDQTLANIYTSACFSAGHDVKISLHENKTSVYLLNAHFKKLELNEGIRPGDTVSLRPLFKEAVVRSVRGLKYRLAGEKLRAIETRGVSNEATSKKISVAISSGELIVVHLKGSGRRG</sequence>
<comment type="caution">
    <text evidence="7">The sequence shown here is derived from an EMBL/GenBank/DDBJ whole genome shotgun (WGS) entry which is preliminary data.</text>
</comment>
<name>A0A1F7X1K9_9BACT</name>
<dbReference type="SUPFAM" id="SSF63862">
    <property type="entry name" value="Thiamin pyrophosphokinase, substrate-binding domain"/>
    <property type="match status" value="1"/>
</dbReference>
<dbReference type="PANTHER" id="PTHR41299">
    <property type="entry name" value="THIAMINE PYROPHOSPHOKINASE"/>
    <property type="match status" value="1"/>
</dbReference>
<evidence type="ECO:0000256" key="1">
    <source>
        <dbReference type="ARBA" id="ARBA00022679"/>
    </source>
</evidence>
<dbReference type="Pfam" id="PF04263">
    <property type="entry name" value="TPK_catalytic"/>
    <property type="match status" value="1"/>
</dbReference>
<dbReference type="GO" id="GO:0004788">
    <property type="term" value="F:thiamine diphosphokinase activity"/>
    <property type="evidence" value="ECO:0007669"/>
    <property type="project" value="UniProtKB-UniRule"/>
</dbReference>
<dbReference type="NCBIfam" id="TIGR01378">
    <property type="entry name" value="thi_PPkinase"/>
    <property type="match status" value="1"/>
</dbReference>
<dbReference type="GO" id="GO:0009229">
    <property type="term" value="P:thiamine diphosphate biosynthetic process"/>
    <property type="evidence" value="ECO:0007669"/>
    <property type="project" value="InterPro"/>
</dbReference>
<dbReference type="EMBL" id="MGFH01000020">
    <property type="protein sequence ID" value="OGM08258.1"/>
    <property type="molecule type" value="Genomic_DNA"/>
</dbReference>
<evidence type="ECO:0000256" key="5">
    <source>
        <dbReference type="NCBIfam" id="TIGR01378"/>
    </source>
</evidence>
<dbReference type="GO" id="GO:0005524">
    <property type="term" value="F:ATP binding"/>
    <property type="evidence" value="ECO:0007669"/>
    <property type="project" value="UniProtKB-KW"/>
</dbReference>
<evidence type="ECO:0000256" key="2">
    <source>
        <dbReference type="ARBA" id="ARBA00022741"/>
    </source>
</evidence>
<dbReference type="GO" id="GO:0016301">
    <property type="term" value="F:kinase activity"/>
    <property type="evidence" value="ECO:0007669"/>
    <property type="project" value="UniProtKB-KW"/>
</dbReference>
<dbReference type="SMART" id="SM00983">
    <property type="entry name" value="TPK_B1_binding"/>
    <property type="match status" value="1"/>
</dbReference>